<proteinExistence type="predicted"/>
<organism evidence="1 2">
    <name type="scientific">Limosa lapponica baueri</name>
    <dbReference type="NCBI Taxonomy" id="1758121"/>
    <lineage>
        <taxon>Eukaryota</taxon>
        <taxon>Metazoa</taxon>
        <taxon>Chordata</taxon>
        <taxon>Craniata</taxon>
        <taxon>Vertebrata</taxon>
        <taxon>Euteleostomi</taxon>
        <taxon>Archelosauria</taxon>
        <taxon>Archosauria</taxon>
        <taxon>Dinosauria</taxon>
        <taxon>Saurischia</taxon>
        <taxon>Theropoda</taxon>
        <taxon>Coelurosauria</taxon>
        <taxon>Aves</taxon>
        <taxon>Neognathae</taxon>
        <taxon>Neoaves</taxon>
        <taxon>Charadriiformes</taxon>
        <taxon>Scolopacidae</taxon>
        <taxon>Limosa</taxon>
    </lineage>
</organism>
<dbReference type="PANTHER" id="PTHR33332">
    <property type="entry name" value="REVERSE TRANSCRIPTASE DOMAIN-CONTAINING PROTEIN"/>
    <property type="match status" value="1"/>
</dbReference>
<evidence type="ECO:0000313" key="1">
    <source>
        <dbReference type="EMBL" id="PKU43636.1"/>
    </source>
</evidence>
<protein>
    <submittedName>
        <fullName evidence="1">Uncharacterized protein</fullName>
    </submittedName>
</protein>
<dbReference type="OrthoDB" id="10056483at2759"/>
<sequence length="117" mass="13501">MDQGQWDEVQQGQLLGPLLGSQQPPYRLEEEWLESCLMEKNLGMLIGSQMSMFQQCAQVAKANSIPARIRSSVVSMTREVIVPLYSALVRLHLKYFVQFWAPHDKTLRCWSMAKEEQ</sequence>
<evidence type="ECO:0000313" key="2">
    <source>
        <dbReference type="Proteomes" id="UP000233556"/>
    </source>
</evidence>
<gene>
    <name evidence="1" type="ORF">llap_6068</name>
</gene>
<name>A0A2I0UC47_LIMLA</name>
<reference evidence="2" key="1">
    <citation type="submission" date="2017-11" db="EMBL/GenBank/DDBJ databases">
        <authorList>
            <person name="Lima N.C."/>
            <person name="Parody-Merino A.M."/>
            <person name="Battley P.F."/>
            <person name="Fidler A.E."/>
            <person name="Prosdocimi F."/>
        </authorList>
    </citation>
    <scope>NUCLEOTIDE SEQUENCE [LARGE SCALE GENOMIC DNA]</scope>
</reference>
<accession>A0A2I0UC47</accession>
<dbReference type="AlphaFoldDB" id="A0A2I0UC47"/>
<dbReference type="EMBL" id="KZ505883">
    <property type="protein sequence ID" value="PKU43636.1"/>
    <property type="molecule type" value="Genomic_DNA"/>
</dbReference>
<keyword evidence="2" id="KW-1185">Reference proteome</keyword>
<dbReference type="Proteomes" id="UP000233556">
    <property type="component" value="Unassembled WGS sequence"/>
</dbReference>
<reference evidence="2" key="2">
    <citation type="submission" date="2017-12" db="EMBL/GenBank/DDBJ databases">
        <title>Genome sequence of the Bar-tailed Godwit (Limosa lapponica baueri).</title>
        <authorList>
            <person name="Lima N.C.B."/>
            <person name="Parody-Merino A.M."/>
            <person name="Battley P.F."/>
            <person name="Fidler A.E."/>
            <person name="Prosdocimi F."/>
        </authorList>
    </citation>
    <scope>NUCLEOTIDE SEQUENCE [LARGE SCALE GENOMIC DNA]</scope>
</reference>